<feature type="transmembrane region" description="Helical" evidence="1">
    <location>
        <begin position="46"/>
        <end position="66"/>
    </location>
</feature>
<evidence type="ECO:0000256" key="1">
    <source>
        <dbReference type="SAM" id="Phobius"/>
    </source>
</evidence>
<keyword evidence="1" id="KW-0472">Membrane</keyword>
<feature type="transmembrane region" description="Helical" evidence="1">
    <location>
        <begin position="12"/>
        <end position="34"/>
    </location>
</feature>
<organism evidence="2">
    <name type="scientific">marine sediment metagenome</name>
    <dbReference type="NCBI Taxonomy" id="412755"/>
    <lineage>
        <taxon>unclassified sequences</taxon>
        <taxon>metagenomes</taxon>
        <taxon>ecological metagenomes</taxon>
    </lineage>
</organism>
<keyword evidence="1" id="KW-0812">Transmembrane</keyword>
<dbReference type="EMBL" id="LAZR01005246">
    <property type="protein sequence ID" value="KKN01574.1"/>
    <property type="molecule type" value="Genomic_DNA"/>
</dbReference>
<comment type="caution">
    <text evidence="2">The sequence shown here is derived from an EMBL/GenBank/DDBJ whole genome shotgun (WGS) entry which is preliminary data.</text>
</comment>
<reference evidence="2" key="1">
    <citation type="journal article" date="2015" name="Nature">
        <title>Complex archaea that bridge the gap between prokaryotes and eukaryotes.</title>
        <authorList>
            <person name="Spang A."/>
            <person name="Saw J.H."/>
            <person name="Jorgensen S.L."/>
            <person name="Zaremba-Niedzwiedzka K."/>
            <person name="Martijn J."/>
            <person name="Lind A.E."/>
            <person name="van Eijk R."/>
            <person name="Schleper C."/>
            <person name="Guy L."/>
            <person name="Ettema T.J."/>
        </authorList>
    </citation>
    <scope>NUCLEOTIDE SEQUENCE</scope>
</reference>
<protein>
    <submittedName>
        <fullName evidence="2">Uncharacterized protein</fullName>
    </submittedName>
</protein>
<evidence type="ECO:0000313" key="2">
    <source>
        <dbReference type="EMBL" id="KKN01574.1"/>
    </source>
</evidence>
<name>A0A0F9M766_9ZZZZ</name>
<sequence length="70" mass="8166">MSKEFWLTFFRYTMFCFASVAITIAVLTHLNILSHWNSGVAHPSKYVYSVVMVSTYAAIIFLYHGFRSYE</sequence>
<proteinExistence type="predicted"/>
<gene>
    <name evidence="2" type="ORF">LCGC14_1126470</name>
</gene>
<dbReference type="AlphaFoldDB" id="A0A0F9M766"/>
<keyword evidence="1" id="KW-1133">Transmembrane helix</keyword>
<accession>A0A0F9M766</accession>